<reference evidence="2 3" key="1">
    <citation type="submission" date="2010-10" db="EMBL/GenBank/DDBJ databases">
        <authorList>
            <person name="Durkin A.S."/>
            <person name="Madupu R."/>
            <person name="Torralba M."/>
            <person name="Gillis M."/>
            <person name="Methe B."/>
            <person name="Sutton G."/>
            <person name="Nelson K.E."/>
        </authorList>
    </citation>
    <scope>NUCLEOTIDE SEQUENCE [LARGE SCALE GENOMIC DNA]</scope>
    <source>
        <strain evidence="2 3">ACS-139-V-Col8</strain>
    </source>
</reference>
<dbReference type="SUPFAM" id="SSF51004">
    <property type="entry name" value="C-terminal (heme d1) domain of cytochrome cd1-nitrite reductase"/>
    <property type="match status" value="1"/>
</dbReference>
<evidence type="ECO:0008006" key="4">
    <source>
        <dbReference type="Google" id="ProtNLM"/>
    </source>
</evidence>
<name>E4KMI3_9LACT</name>
<protein>
    <recommendedName>
        <fullName evidence="4">6-phosphogluconolactonase</fullName>
    </recommendedName>
</protein>
<keyword evidence="3" id="KW-1185">Reference proteome</keyword>
<dbReference type="InterPro" id="IPR019405">
    <property type="entry name" value="Lactonase_7-beta_prop"/>
</dbReference>
<sequence length="339" mass="37832">MQTYILGGYTKRLNKGISEIQFNPADQSLSQTQLIANLNSSTFVALNSTKDLLFALNKKDDQGGLVVFEKQNSSWRKVSEAYASGATGCHITFRQASQTIYVSNYHEASIDIYQLDSNKQVRLAQRIQHHGSSVHPNQNQSHIHFTGFNQNEDLLYVCDLGSDKVYVYQVKTDGSLSVQSELITPAGMGPRHIAFHPDLNRAYIIGELNNHTLEVRIDSVGNLEIEADYPNFNEKVDRADGAAIRISSDGRFLYTSTRFHNILSVFAVDDQGHLNLVQTIDSHGQIPRDFIIDESEAYLLVGHQDSDNLVLFSRDTQSGRLNLISENTNAPECVCIAHA</sequence>
<dbReference type="EMBL" id="AENN01000005">
    <property type="protein sequence ID" value="EFR31828.1"/>
    <property type="molecule type" value="Genomic_DNA"/>
</dbReference>
<comment type="caution">
    <text evidence="2">The sequence shown here is derived from an EMBL/GenBank/DDBJ whole genome shotgun (WGS) entry which is preliminary data.</text>
</comment>
<comment type="similarity">
    <text evidence="1">Belongs to the cycloisomerase 2 family.</text>
</comment>
<dbReference type="eggNOG" id="COG2706">
    <property type="taxonomic scope" value="Bacteria"/>
</dbReference>
<dbReference type="PANTHER" id="PTHR30344">
    <property type="entry name" value="6-PHOSPHOGLUCONOLACTONASE-RELATED"/>
    <property type="match status" value="1"/>
</dbReference>
<accession>E4KMI3</accession>
<evidence type="ECO:0000313" key="3">
    <source>
        <dbReference type="Proteomes" id="UP000005990"/>
    </source>
</evidence>
<evidence type="ECO:0000313" key="2">
    <source>
        <dbReference type="EMBL" id="EFR31828.1"/>
    </source>
</evidence>
<evidence type="ECO:0000256" key="1">
    <source>
        <dbReference type="ARBA" id="ARBA00005564"/>
    </source>
</evidence>
<dbReference type="STRING" id="908337.HMPREF9257_0281"/>
<dbReference type="AlphaFoldDB" id="E4KMI3"/>
<dbReference type="Gene3D" id="2.130.10.10">
    <property type="entry name" value="YVTN repeat-like/Quinoprotein amine dehydrogenase"/>
    <property type="match status" value="1"/>
</dbReference>
<gene>
    <name evidence="2" type="ORF">HMPREF9257_0281</name>
</gene>
<proteinExistence type="inferred from homology"/>
<dbReference type="GO" id="GO:0017057">
    <property type="term" value="F:6-phosphogluconolactonase activity"/>
    <property type="evidence" value="ECO:0007669"/>
    <property type="project" value="TreeGrafter"/>
</dbReference>
<dbReference type="PANTHER" id="PTHR30344:SF1">
    <property type="entry name" value="6-PHOSPHOGLUCONOLACTONASE"/>
    <property type="match status" value="1"/>
</dbReference>
<dbReference type="InterPro" id="IPR015943">
    <property type="entry name" value="WD40/YVTN_repeat-like_dom_sf"/>
</dbReference>
<dbReference type="Proteomes" id="UP000005990">
    <property type="component" value="Unassembled WGS sequence"/>
</dbReference>
<dbReference type="InterPro" id="IPR050282">
    <property type="entry name" value="Cycloisomerase_2"/>
</dbReference>
<dbReference type="InterPro" id="IPR011048">
    <property type="entry name" value="Haem_d1_sf"/>
</dbReference>
<dbReference type="RefSeq" id="WP_006417668.1">
    <property type="nucleotide sequence ID" value="NZ_AENN01000005.1"/>
</dbReference>
<dbReference type="GO" id="GO:0005829">
    <property type="term" value="C:cytosol"/>
    <property type="evidence" value="ECO:0007669"/>
    <property type="project" value="TreeGrafter"/>
</dbReference>
<dbReference type="Pfam" id="PF10282">
    <property type="entry name" value="Lactonase"/>
    <property type="match status" value="1"/>
</dbReference>
<organism evidence="2 3">
    <name type="scientific">Eremococcus coleocola ACS-139-V-Col8</name>
    <dbReference type="NCBI Taxonomy" id="908337"/>
    <lineage>
        <taxon>Bacteria</taxon>
        <taxon>Bacillati</taxon>
        <taxon>Bacillota</taxon>
        <taxon>Bacilli</taxon>
        <taxon>Lactobacillales</taxon>
        <taxon>Aerococcaceae</taxon>
        <taxon>Eremococcus</taxon>
    </lineage>
</organism>